<dbReference type="SUPFAM" id="SSF46626">
    <property type="entry name" value="Cytochrome c"/>
    <property type="match status" value="1"/>
</dbReference>
<sequence>MTYHFKSPVLAALTGLFIIAGCTPFTTPQAGRALYGQNCAACHGADARGGAQVPDLTALARRHGGDYPQAMVLDKLDGYARGQNAYAGAEMPEFGHLLTGRLTRVRTGRGLTRPLPERIVALDAYLRSIQQ</sequence>
<keyword evidence="3 4" id="KW-0408">Iron</keyword>
<evidence type="ECO:0000256" key="2">
    <source>
        <dbReference type="ARBA" id="ARBA00022723"/>
    </source>
</evidence>
<keyword evidence="7" id="KW-1185">Reference proteome</keyword>
<dbReference type="PROSITE" id="PS51007">
    <property type="entry name" value="CYTC"/>
    <property type="match status" value="1"/>
</dbReference>
<evidence type="ECO:0000256" key="3">
    <source>
        <dbReference type="ARBA" id="ARBA00023004"/>
    </source>
</evidence>
<accession>A0ABT5T5X4</accession>
<reference evidence="6" key="1">
    <citation type="submission" date="2023-02" db="EMBL/GenBank/DDBJ databases">
        <title>Description of Roseinatronobacter alkalisoli sp. nov., an alkaliphilic bacerium isolated from soda soil.</title>
        <authorList>
            <person name="Wei W."/>
        </authorList>
    </citation>
    <scope>NUCLEOTIDE SEQUENCE</scope>
    <source>
        <strain evidence="6">HJB301</strain>
    </source>
</reference>
<dbReference type="InterPro" id="IPR009056">
    <property type="entry name" value="Cyt_c-like_dom"/>
</dbReference>
<dbReference type="Gene3D" id="1.10.760.10">
    <property type="entry name" value="Cytochrome c-like domain"/>
    <property type="match status" value="1"/>
</dbReference>
<dbReference type="Proteomes" id="UP001431784">
    <property type="component" value="Unassembled WGS sequence"/>
</dbReference>
<gene>
    <name evidence="6" type="ORF">PUT78_01755</name>
</gene>
<evidence type="ECO:0000259" key="5">
    <source>
        <dbReference type="PROSITE" id="PS51007"/>
    </source>
</evidence>
<evidence type="ECO:0000313" key="7">
    <source>
        <dbReference type="Proteomes" id="UP001431784"/>
    </source>
</evidence>
<evidence type="ECO:0000256" key="4">
    <source>
        <dbReference type="PROSITE-ProRule" id="PRU00433"/>
    </source>
</evidence>
<proteinExistence type="predicted"/>
<keyword evidence="2 4" id="KW-0479">Metal-binding</keyword>
<evidence type="ECO:0000313" key="6">
    <source>
        <dbReference type="EMBL" id="MDD7969811.1"/>
    </source>
</evidence>
<dbReference type="Pfam" id="PF00034">
    <property type="entry name" value="Cytochrom_C"/>
    <property type="match status" value="1"/>
</dbReference>
<dbReference type="EMBL" id="JAQZSM010000001">
    <property type="protein sequence ID" value="MDD7969811.1"/>
    <property type="molecule type" value="Genomic_DNA"/>
</dbReference>
<name>A0ABT5T5X4_9RHOB</name>
<feature type="domain" description="Cytochrome c" evidence="5">
    <location>
        <begin position="26"/>
        <end position="130"/>
    </location>
</feature>
<dbReference type="InterPro" id="IPR036909">
    <property type="entry name" value="Cyt_c-like_dom_sf"/>
</dbReference>
<organism evidence="6 7">
    <name type="scientific">Roseinatronobacter alkalisoli</name>
    <dbReference type="NCBI Taxonomy" id="3028235"/>
    <lineage>
        <taxon>Bacteria</taxon>
        <taxon>Pseudomonadati</taxon>
        <taxon>Pseudomonadota</taxon>
        <taxon>Alphaproteobacteria</taxon>
        <taxon>Rhodobacterales</taxon>
        <taxon>Paracoccaceae</taxon>
        <taxon>Roseinatronobacter</taxon>
    </lineage>
</organism>
<comment type="caution">
    <text evidence="6">The sequence shown here is derived from an EMBL/GenBank/DDBJ whole genome shotgun (WGS) entry which is preliminary data.</text>
</comment>
<evidence type="ECO:0000256" key="1">
    <source>
        <dbReference type="ARBA" id="ARBA00022617"/>
    </source>
</evidence>
<dbReference type="RefSeq" id="WP_274350313.1">
    <property type="nucleotide sequence ID" value="NZ_JAQZSM010000001.1"/>
</dbReference>
<keyword evidence="1 4" id="KW-0349">Heme</keyword>
<dbReference type="PROSITE" id="PS51257">
    <property type="entry name" value="PROKAR_LIPOPROTEIN"/>
    <property type="match status" value="1"/>
</dbReference>
<protein>
    <submittedName>
        <fullName evidence="6">Cytochrome c</fullName>
    </submittedName>
</protein>